<keyword evidence="2" id="KW-1185">Reference proteome</keyword>
<organism evidence="1 2">
    <name type="scientific">Edaphobacter modestus</name>
    <dbReference type="NCBI Taxonomy" id="388466"/>
    <lineage>
        <taxon>Bacteria</taxon>
        <taxon>Pseudomonadati</taxon>
        <taxon>Acidobacteriota</taxon>
        <taxon>Terriglobia</taxon>
        <taxon>Terriglobales</taxon>
        <taxon>Acidobacteriaceae</taxon>
        <taxon>Edaphobacter</taxon>
    </lineage>
</organism>
<comment type="caution">
    <text evidence="1">The sequence shown here is derived from an EMBL/GenBank/DDBJ whole genome shotgun (WGS) entry which is preliminary data.</text>
</comment>
<protein>
    <submittedName>
        <fullName evidence="1">Uncharacterized protein</fullName>
    </submittedName>
</protein>
<reference evidence="1 2" key="1">
    <citation type="submission" date="2019-02" db="EMBL/GenBank/DDBJ databases">
        <title>Genomic Encyclopedia of Archaeal and Bacterial Type Strains, Phase II (KMG-II): from individual species to whole genera.</title>
        <authorList>
            <person name="Goeker M."/>
        </authorList>
    </citation>
    <scope>NUCLEOTIDE SEQUENCE [LARGE SCALE GENOMIC DNA]</scope>
    <source>
        <strain evidence="1 2">DSM 18101</strain>
    </source>
</reference>
<name>A0A4Q7YUU3_9BACT</name>
<dbReference type="RefSeq" id="WP_130418830.1">
    <property type="nucleotide sequence ID" value="NZ_SHKW01000001.1"/>
</dbReference>
<evidence type="ECO:0000313" key="2">
    <source>
        <dbReference type="Proteomes" id="UP000292958"/>
    </source>
</evidence>
<dbReference type="Proteomes" id="UP000292958">
    <property type="component" value="Unassembled WGS sequence"/>
</dbReference>
<sequence length="1511" mass="162514">MNPFIQQLLDLLNSLAPAPGTPPEALRNLLRAQAAVLILQNPANADIIPPGDLDPIIVEAIQAGAAQAAALTAAGRHLRLLTEEVPFGTFLSFSPERRSERFGPFSDKSGQLSRFVAIENPAFIPVTLRLPPGFPEHVLLLMLIPQGTTPSPDRRTWQLPAGTVWLQARFFVADTQNFVGARITGGTLTFDHDLIPQPGIFLSPGTLWTLSLDLEQPPPAAGGASDAEALQLQLPAQLHVSASAPTSFTGDLTLSGFGSDLHFTSSGAPFLDGNQIGFPLQATEPSWSISENLSRVAQFSGEAAVNNPHWAFPICRTPTTDLGEASHAGSLVFALGDGLTSTLAAQDGDPFRWFAATFSCNAEQIEIQSFQPVSGASYDLDLWDTSLTRLRFAAQPLNLLNFRSERGGIDEVAVSGGSCVNQWDLPRRADGKPFEFAAAINIFGLYTSPTSISLTLHATAPEAQGFNDSAGFALENLYLLVRPPRRLALNATFDTAPLLHSGTAVVFFDVGLAVPTLPDPYATNIVTSRRDTAVSRALSVTMPWADRASPTLSAHLDSPVPFPTPTVPLLDDADEIIVRGAFQKHIQSQTESLLLLDLSSSEHLFGVAIEALGANQPQIVDNLLSVQLNRVRLLMQPQVQWEPVQLEPPPNIGATFGHSKFNGGPTLLGANSVKLVPALPTSVSEEILRAIGQKSTAGALFSLPFGLRAFAQLDFVAFPHFPEPVFLPATDTLLNEPSFGDLTSARQIRLVARQRFPDDPSRMMPGMMRQLANFAPPAPVGVSSVLPSELLQPFNKAFVRGVPLQRADLSGYGLSTFSQWHQDVDEPFGASVTKVEFQVLNGRTAYEVIQFRSILYECGARVIRSIFLERHNSGRVFRIDTGWVAIDAGEFKRPDAFQNGAVRSFQNIRRIRIVGPIITLNPSTTVQPVIFDADAAIEGAIGGIVPIYDRPGYVQLTPSEINNSPKKIPPPINEVRKQTLKLLFDKVGAIKGPVDCAVRVGGTLEAQISSIVSDTALDDGNTLGFAVAIVGAPKLPRAGQWTFVRLDGFTHEPAVVDAHRGVPLVRNGPGPYKFREPADTRRTNATIEYALLMATDTSRALFKTAKIDPGQPGKLLFDTPPIVADPHSLVQATGLFPRPNFALPLVELPSFTISHDDHWRIDNDTFTVAAKPLSDFMKGGGWGLTRDYDLVPKVDQPNLEKVILGIDSALPAAFNVSAPPSLLNLQLPDPLGQIFQIKSHYETVAGGLSKLATPDLVFAGALSDLTDILNSLSNMVGLPFHFDVSITAGSGSSPSFVVHMGLLFRVGDGPDGRVEIGLGKFYGQFTIKGELEAALTGVDRALLFMEFQGDVQQGIFPPLLYAGGLFRFSIELHETGGPLVQLTLGIVISIGGDLIPGLLAVEGTIKYGYSLVPETLQPGVLVGIEARAKLLAGLIGFSFSAEVLAKMLRKDGNPLLVTIFAQIRIAASVHIAIFFDEDIDFETQFHQDIPVAAFAFVPGATPFVLAAEVPV</sequence>
<dbReference type="EMBL" id="SHKW01000001">
    <property type="protein sequence ID" value="RZU40813.1"/>
    <property type="molecule type" value="Genomic_DNA"/>
</dbReference>
<gene>
    <name evidence="1" type="ORF">BDD14_2298</name>
</gene>
<evidence type="ECO:0000313" key="1">
    <source>
        <dbReference type="EMBL" id="RZU40813.1"/>
    </source>
</evidence>
<dbReference type="OrthoDB" id="8444443at2"/>
<accession>A0A4Q7YUU3</accession>
<proteinExistence type="predicted"/>